<evidence type="ECO:0000256" key="1">
    <source>
        <dbReference type="SAM" id="MobiDB-lite"/>
    </source>
</evidence>
<feature type="region of interest" description="Disordered" evidence="1">
    <location>
        <begin position="42"/>
        <end position="95"/>
    </location>
</feature>
<feature type="compositionally biased region" description="Basic and acidic residues" evidence="1">
    <location>
        <begin position="454"/>
        <end position="466"/>
    </location>
</feature>
<dbReference type="Proteomes" id="UP000028837">
    <property type="component" value="Unassembled WGS sequence"/>
</dbReference>
<gene>
    <name evidence="2" type="ORF">TGDOM2_209680</name>
</gene>
<evidence type="ECO:0000313" key="3">
    <source>
        <dbReference type="Proteomes" id="UP000028837"/>
    </source>
</evidence>
<dbReference type="AlphaFoldDB" id="A0A086JRN7"/>
<comment type="caution">
    <text evidence="2">The sequence shown here is derived from an EMBL/GenBank/DDBJ whole genome shotgun (WGS) entry which is preliminary data.</text>
</comment>
<dbReference type="VEuPathDB" id="ToxoDB:TGDOM2_209680"/>
<protein>
    <submittedName>
        <fullName evidence="2">Uncharacterized protein</fullName>
    </submittedName>
</protein>
<reference evidence="2 3" key="1">
    <citation type="submission" date="2014-02" db="EMBL/GenBank/DDBJ databases">
        <authorList>
            <person name="Sibley D."/>
            <person name="Venepally P."/>
            <person name="Karamycheva S."/>
            <person name="Hadjithomas M."/>
            <person name="Khan A."/>
            <person name="Brunk B."/>
            <person name="Roos D."/>
            <person name="Caler E."/>
            <person name="Lorenzi H."/>
        </authorList>
    </citation>
    <scope>NUCLEOTIDE SEQUENCE [LARGE SCALE GENOMIC DNA]</scope>
    <source>
        <strain evidence="2 3">GAB2-2007-GAL-DOM2</strain>
    </source>
</reference>
<feature type="region of interest" description="Disordered" evidence="1">
    <location>
        <begin position="142"/>
        <end position="266"/>
    </location>
</feature>
<evidence type="ECO:0000313" key="2">
    <source>
        <dbReference type="EMBL" id="KFG34805.1"/>
    </source>
</evidence>
<feature type="compositionally biased region" description="Low complexity" evidence="1">
    <location>
        <begin position="195"/>
        <end position="256"/>
    </location>
</feature>
<feature type="compositionally biased region" description="Basic and acidic residues" evidence="1">
    <location>
        <begin position="257"/>
        <end position="266"/>
    </location>
</feature>
<feature type="compositionally biased region" description="Polar residues" evidence="1">
    <location>
        <begin position="51"/>
        <end position="61"/>
    </location>
</feature>
<feature type="compositionally biased region" description="Basic and acidic residues" evidence="1">
    <location>
        <begin position="168"/>
        <end position="193"/>
    </location>
</feature>
<name>A0A086JRN7_TOXGO</name>
<feature type="compositionally biased region" description="Basic and acidic residues" evidence="1">
    <location>
        <begin position="151"/>
        <end position="161"/>
    </location>
</feature>
<proteinExistence type="predicted"/>
<feature type="region of interest" description="Disordered" evidence="1">
    <location>
        <begin position="420"/>
        <end position="531"/>
    </location>
</feature>
<accession>A0A086JRN7</accession>
<sequence length="595" mass="64385">MATRTSFPRSLSQQLFRPLALFPLRDGTRSLAFESRPRRLTSLPHLPWQPRSVSAASSTVNPLPGLKPCAHRPSPGSFSSPREQPTSLLSVESRSSLPAQGRLSFSSLSSRVGVRSSFRTHRDVDKRRDPLWLRQSGRFFVTGTGQPARTASRDEQMKNSAEDLSSPRNREDTFDSTDVKKEVTNEKELEKQVEAMAAESSSSDASSFSGASVQDKPSTTSATMSSASGSVSPPASAGSSSPSPSSSPLSESSSSSQDKEKPQETSENKWGFRHYFFGSLGLGLAGGFVYVLAENDFNVAKAEWAIGEKIRARVFKYTRNGPRQEAADNSKFSVGLSEELQKEIALFFLQLDLDKPNGVRRSDVMELVKKLGFSPSSGVCKIFLENGQGRTADVKRVSGVTLQDFAELLEGLILEEELEAAGGSEPTEADSSSGLCNAEKTEQGTSTDPATHAQGERRKENSHDRLLNYFRGVNRTTTMPSTVPPCYTESAHEIPPSRMNSQGKTSGEVAPLNDAAGAATGGQNGQDAEADRSANELQLLQLQLAGAEKLVKDLSSLKARRGLSDAENARLENAKSEVKTVQQEIWRVEAASGQK</sequence>
<dbReference type="OrthoDB" id="437309at2759"/>
<dbReference type="EMBL" id="AHZU02001216">
    <property type="protein sequence ID" value="KFG34805.1"/>
    <property type="molecule type" value="Genomic_DNA"/>
</dbReference>
<feature type="compositionally biased region" description="Polar residues" evidence="1">
    <location>
        <begin position="76"/>
        <end position="95"/>
    </location>
</feature>
<organism evidence="2 3">
    <name type="scientific">Toxoplasma gondii GAB2-2007-GAL-DOM2</name>
    <dbReference type="NCBI Taxonomy" id="1130820"/>
    <lineage>
        <taxon>Eukaryota</taxon>
        <taxon>Sar</taxon>
        <taxon>Alveolata</taxon>
        <taxon>Apicomplexa</taxon>
        <taxon>Conoidasida</taxon>
        <taxon>Coccidia</taxon>
        <taxon>Eucoccidiorida</taxon>
        <taxon>Eimeriorina</taxon>
        <taxon>Sarcocystidae</taxon>
        <taxon>Toxoplasma</taxon>
    </lineage>
</organism>